<evidence type="ECO:0000256" key="7">
    <source>
        <dbReference type="ARBA" id="ARBA00023157"/>
    </source>
</evidence>
<evidence type="ECO:0000259" key="11">
    <source>
        <dbReference type="PROSITE" id="PS50070"/>
    </source>
</evidence>
<evidence type="ECO:0000256" key="10">
    <source>
        <dbReference type="SAM" id="Phobius"/>
    </source>
</evidence>
<dbReference type="Gene3D" id="2.40.20.10">
    <property type="entry name" value="Plasminogen Kringle 4"/>
    <property type="match status" value="1"/>
</dbReference>
<evidence type="ECO:0000256" key="6">
    <source>
        <dbReference type="ARBA" id="ARBA00023136"/>
    </source>
</evidence>
<evidence type="ECO:0000256" key="9">
    <source>
        <dbReference type="SAM" id="MobiDB-lite"/>
    </source>
</evidence>
<name>A0A7S1WLH5_ALECA</name>
<keyword evidence="5 10" id="KW-1133">Transmembrane helix</keyword>
<feature type="transmembrane region" description="Helical" evidence="10">
    <location>
        <begin position="832"/>
        <end position="853"/>
    </location>
</feature>
<feature type="transmembrane region" description="Helical" evidence="10">
    <location>
        <begin position="686"/>
        <end position="710"/>
    </location>
</feature>
<dbReference type="InterPro" id="IPR000001">
    <property type="entry name" value="Kringle"/>
</dbReference>
<organism evidence="12">
    <name type="scientific">Alexandrium catenella</name>
    <name type="common">Red tide dinoflagellate</name>
    <name type="synonym">Gonyaulax catenella</name>
    <dbReference type="NCBI Taxonomy" id="2925"/>
    <lineage>
        <taxon>Eukaryota</taxon>
        <taxon>Sar</taxon>
        <taxon>Alveolata</taxon>
        <taxon>Dinophyceae</taxon>
        <taxon>Gonyaulacales</taxon>
        <taxon>Pyrocystaceae</taxon>
        <taxon>Alexandrium</taxon>
    </lineage>
</organism>
<keyword evidence="6 10" id="KW-0472">Membrane</keyword>
<protein>
    <recommendedName>
        <fullName evidence="11">Kringle domain-containing protein</fullName>
    </recommendedName>
</protein>
<keyword evidence="8" id="KW-0325">Glycoprotein</keyword>
<accession>A0A7S1WLH5</accession>
<dbReference type="GO" id="GO:0016020">
    <property type="term" value="C:membrane"/>
    <property type="evidence" value="ECO:0007669"/>
    <property type="project" value="UniProtKB-SubCell"/>
</dbReference>
<dbReference type="Pfam" id="PF00051">
    <property type="entry name" value="Kringle"/>
    <property type="match status" value="1"/>
</dbReference>
<feature type="transmembrane region" description="Helical" evidence="10">
    <location>
        <begin position="353"/>
        <end position="374"/>
    </location>
</feature>
<dbReference type="AlphaFoldDB" id="A0A7S1WLH5"/>
<comment type="subcellular location">
    <subcellularLocation>
        <location evidence="1">Membrane</location>
        <topology evidence="1">Multi-pass membrane protein</topology>
    </subcellularLocation>
</comment>
<evidence type="ECO:0000256" key="1">
    <source>
        <dbReference type="ARBA" id="ARBA00004141"/>
    </source>
</evidence>
<proteinExistence type="inferred from homology"/>
<dbReference type="EMBL" id="HBGE01086403">
    <property type="protein sequence ID" value="CAD9174709.1"/>
    <property type="molecule type" value="Transcribed_RNA"/>
</dbReference>
<keyword evidence="3" id="KW-0420">Kringle</keyword>
<dbReference type="SUPFAM" id="SSF57440">
    <property type="entry name" value="Kringle-like"/>
    <property type="match status" value="1"/>
</dbReference>
<feature type="transmembrane region" description="Helical" evidence="10">
    <location>
        <begin position="737"/>
        <end position="757"/>
    </location>
</feature>
<dbReference type="InterPro" id="IPR007603">
    <property type="entry name" value="Choline_transptr-like"/>
</dbReference>
<dbReference type="GO" id="GO:0022857">
    <property type="term" value="F:transmembrane transporter activity"/>
    <property type="evidence" value="ECO:0007669"/>
    <property type="project" value="InterPro"/>
</dbReference>
<dbReference type="PANTHER" id="PTHR12385">
    <property type="entry name" value="CHOLINE TRANSPORTER-LIKE (SLC FAMILY 44)"/>
    <property type="match status" value="1"/>
</dbReference>
<dbReference type="PROSITE" id="PS50070">
    <property type="entry name" value="KRINGLE_2"/>
    <property type="match status" value="1"/>
</dbReference>
<feature type="transmembrane region" description="Helical" evidence="10">
    <location>
        <begin position="32"/>
        <end position="53"/>
    </location>
</feature>
<comment type="similarity">
    <text evidence="2">Belongs to the CTL (choline transporter-like) family.</text>
</comment>
<feature type="domain" description="Kringle" evidence="11">
    <location>
        <begin position="440"/>
        <end position="528"/>
    </location>
</feature>
<dbReference type="Pfam" id="PF04515">
    <property type="entry name" value="Choline_transpo"/>
    <property type="match status" value="1"/>
</dbReference>
<reference evidence="12" key="1">
    <citation type="submission" date="2021-01" db="EMBL/GenBank/DDBJ databases">
        <authorList>
            <person name="Corre E."/>
            <person name="Pelletier E."/>
            <person name="Niang G."/>
            <person name="Scheremetjew M."/>
            <person name="Finn R."/>
            <person name="Kale V."/>
            <person name="Holt S."/>
            <person name="Cochrane G."/>
            <person name="Meng A."/>
            <person name="Brown T."/>
            <person name="Cohen L."/>
        </authorList>
    </citation>
    <scope>NUCLEOTIDE SEQUENCE</scope>
    <source>
        <strain evidence="12">OF101</strain>
    </source>
</reference>
<keyword evidence="4 10" id="KW-0812">Transmembrane</keyword>
<feature type="transmembrane region" description="Helical" evidence="10">
    <location>
        <begin position="542"/>
        <end position="568"/>
    </location>
</feature>
<evidence type="ECO:0000256" key="5">
    <source>
        <dbReference type="ARBA" id="ARBA00022989"/>
    </source>
</evidence>
<evidence type="ECO:0000256" key="3">
    <source>
        <dbReference type="ARBA" id="ARBA00022572"/>
    </source>
</evidence>
<feature type="region of interest" description="Disordered" evidence="9">
    <location>
        <begin position="919"/>
        <end position="942"/>
    </location>
</feature>
<feature type="transmembrane region" description="Helical" evidence="10">
    <location>
        <begin position="380"/>
        <end position="399"/>
    </location>
</feature>
<dbReference type="InterPro" id="IPR013806">
    <property type="entry name" value="Kringle-like"/>
</dbReference>
<dbReference type="SMART" id="SM00130">
    <property type="entry name" value="KR"/>
    <property type="match status" value="1"/>
</dbReference>
<dbReference type="InterPro" id="IPR038178">
    <property type="entry name" value="Kringle_sf"/>
</dbReference>
<evidence type="ECO:0000256" key="8">
    <source>
        <dbReference type="ARBA" id="ARBA00023180"/>
    </source>
</evidence>
<gene>
    <name evidence="12" type="ORF">ACAT0790_LOCUS51478</name>
</gene>
<sequence length="942" mass="102382">MGSCCASRVEDEGSRHAKEQVKPFSQRGCTDIIWVVLFIAGWVAYVIVTIAGVQNGAPEKLYKPRDFSGAYCGSELNWNGGPNLLGKDKMTYTMNVSAMSDQIAKQMLCSTATSGFMLGGSSPLTATQQDEYACACCLRPCKHCIGSLKLGKGGDQTSTSGLSSTVTHRMQELTLLGDNGASFFDPAGWNGDFASQMWSSATQYLTQVCLPNCNTDYTSIANNTSSIANNNRTYTYNPSADDPLRVAWDALKITNNGAAGNLPATIASQFTFQALPTSVCSYADVYCVPFPGMTFSTLAGDYCGFEFSADVLNTVGQAAADTFQSLGGNAFKDMSVETLGTWMGDWEKSIDSFVIVAVLAFIIGVIFLVILRFFVGICVWTTIFLVFFLFLIGGGIVYVRSGQCAGAGLFDSGKQLIVAVTVAGTTAVNNAVQGTTGPSEELIGDGAGYVGVQSRTKSGYLCKDWSLTGPTYWPTFRDSSNLRSNFCRNPYTPNSTSIFQATSIWCFTTDADVKWELCSPVGVIQPECKQGYAVNSKTGRDFLLAGAITLWSLCVIWMLLICCFRSRINLAIALNKVGAQFLSHNPHVILIPLVQAATGVLWALIWALSACFLLSQVPDGYTDAGAFATYAEAYGTETIPGKCNDKWPTGFVWKDETCTLADPKCWRCGPPRYIFDVRFAVSFFMYLWNSAFIIALGQCCIAGAVGVWFFTPNNEKGKVACVTRSVMICFRYHTGSIAFGAFVLACVQFLRWLLYYLQKQAQAQKNRVVALILKVMQCCLKCVEIIVKFLNKNAYIQIALKGTSFCKSAWKAGEIIAKNILRFGVVATLGNVLHYIGVLFIMSATGTVGYFIVKEMHTDINPVVPLILYIVVGYIVGKLYMSLFAMSVDTALQCVIEAEELDHDGSFVPAALRKVLPASKAPRKAEQGWDEPVVPSAGKETD</sequence>
<evidence type="ECO:0000256" key="4">
    <source>
        <dbReference type="ARBA" id="ARBA00022692"/>
    </source>
</evidence>
<evidence type="ECO:0000256" key="2">
    <source>
        <dbReference type="ARBA" id="ARBA00007168"/>
    </source>
</evidence>
<dbReference type="PANTHER" id="PTHR12385:SF14">
    <property type="entry name" value="CHOLINE TRANSPORTER-LIKE 2"/>
    <property type="match status" value="1"/>
</dbReference>
<evidence type="ECO:0000313" key="12">
    <source>
        <dbReference type="EMBL" id="CAD9174709.1"/>
    </source>
</evidence>
<keyword evidence="7" id="KW-1015">Disulfide bond</keyword>
<feature type="transmembrane region" description="Helical" evidence="10">
    <location>
        <begin position="859"/>
        <end position="877"/>
    </location>
</feature>